<sequence length="142" mass="16766">MRSPNDMTPRIIKGSDIQFPENWNLQDEIPEEQEQNSPEFIQSGTKKEPITTQAIQAWLRNVDSEKQNSSRYHELETMLQEMNMTVMLSINQEVQSSKGQKPQLQAWYRGKVHEHSGKDYLQSLEEFLFQRGYVLNLYEKFP</sequence>
<evidence type="ECO:0000313" key="2">
    <source>
        <dbReference type="EMBL" id="KAH7571091.1"/>
    </source>
</evidence>
<organism evidence="2 3">
    <name type="scientific">Xanthoceras sorbifolium</name>
    <dbReference type="NCBI Taxonomy" id="99658"/>
    <lineage>
        <taxon>Eukaryota</taxon>
        <taxon>Viridiplantae</taxon>
        <taxon>Streptophyta</taxon>
        <taxon>Embryophyta</taxon>
        <taxon>Tracheophyta</taxon>
        <taxon>Spermatophyta</taxon>
        <taxon>Magnoliopsida</taxon>
        <taxon>eudicotyledons</taxon>
        <taxon>Gunneridae</taxon>
        <taxon>Pentapetalae</taxon>
        <taxon>rosids</taxon>
        <taxon>malvids</taxon>
        <taxon>Sapindales</taxon>
        <taxon>Sapindaceae</taxon>
        <taxon>Xanthoceroideae</taxon>
        <taxon>Xanthoceras</taxon>
    </lineage>
</organism>
<evidence type="ECO:0000313" key="3">
    <source>
        <dbReference type="Proteomes" id="UP000827721"/>
    </source>
</evidence>
<keyword evidence="3" id="KW-1185">Reference proteome</keyword>
<feature type="compositionally biased region" description="Polar residues" evidence="1">
    <location>
        <begin position="35"/>
        <end position="47"/>
    </location>
</feature>
<feature type="region of interest" description="Disordered" evidence="1">
    <location>
        <begin position="1"/>
        <end position="47"/>
    </location>
</feature>
<comment type="caution">
    <text evidence="2">The sequence shown here is derived from an EMBL/GenBank/DDBJ whole genome shotgun (WGS) entry which is preliminary data.</text>
</comment>
<reference evidence="2 3" key="1">
    <citation type="submission" date="2021-02" db="EMBL/GenBank/DDBJ databases">
        <title>Plant Genome Project.</title>
        <authorList>
            <person name="Zhang R.-G."/>
        </authorList>
    </citation>
    <scope>NUCLEOTIDE SEQUENCE [LARGE SCALE GENOMIC DNA]</scope>
    <source>
        <tissue evidence="2">Leaves</tissue>
    </source>
</reference>
<evidence type="ECO:0000256" key="1">
    <source>
        <dbReference type="SAM" id="MobiDB-lite"/>
    </source>
</evidence>
<dbReference type="Proteomes" id="UP000827721">
    <property type="component" value="Unassembled WGS sequence"/>
</dbReference>
<dbReference type="EMBL" id="JAFEMO010000005">
    <property type="protein sequence ID" value="KAH7571091.1"/>
    <property type="molecule type" value="Genomic_DNA"/>
</dbReference>
<name>A0ABQ8I3G4_9ROSI</name>
<accession>A0ABQ8I3G4</accession>
<protein>
    <submittedName>
        <fullName evidence="2">Uncharacterized protein</fullName>
    </submittedName>
</protein>
<gene>
    <name evidence="2" type="ORF">JRO89_XS05G0252100</name>
</gene>
<proteinExistence type="predicted"/>